<organism evidence="2 3">
    <name type="scientific">Desmophyllum pertusum</name>
    <dbReference type="NCBI Taxonomy" id="174260"/>
    <lineage>
        <taxon>Eukaryota</taxon>
        <taxon>Metazoa</taxon>
        <taxon>Cnidaria</taxon>
        <taxon>Anthozoa</taxon>
        <taxon>Hexacorallia</taxon>
        <taxon>Scleractinia</taxon>
        <taxon>Caryophylliina</taxon>
        <taxon>Caryophylliidae</taxon>
        <taxon>Desmophyllum</taxon>
    </lineage>
</organism>
<proteinExistence type="predicted"/>
<gene>
    <name evidence="2" type="ORF">OS493_000841</name>
</gene>
<evidence type="ECO:0000256" key="1">
    <source>
        <dbReference type="SAM" id="MobiDB-lite"/>
    </source>
</evidence>
<evidence type="ECO:0000313" key="3">
    <source>
        <dbReference type="Proteomes" id="UP001163046"/>
    </source>
</evidence>
<sequence length="99" mass="11299">MKPVSQVIQTTKPSGILEDWECKEITGKNHKVRVLTTARNVPLVLALKAAQISEFFFSEVASMEMAWRFTGIPSIADVENSKHSKNKKVDRRHRKFSEN</sequence>
<feature type="compositionally biased region" description="Basic residues" evidence="1">
    <location>
        <begin position="83"/>
        <end position="99"/>
    </location>
</feature>
<evidence type="ECO:0000313" key="2">
    <source>
        <dbReference type="EMBL" id="KAJ7387510.1"/>
    </source>
</evidence>
<accession>A0A9X0D5D9</accession>
<dbReference type="AlphaFoldDB" id="A0A9X0D5D9"/>
<comment type="caution">
    <text evidence="2">The sequence shown here is derived from an EMBL/GenBank/DDBJ whole genome shotgun (WGS) entry which is preliminary data.</text>
</comment>
<dbReference type="EMBL" id="MU825873">
    <property type="protein sequence ID" value="KAJ7387510.1"/>
    <property type="molecule type" value="Genomic_DNA"/>
</dbReference>
<protein>
    <submittedName>
        <fullName evidence="2">Uncharacterized protein</fullName>
    </submittedName>
</protein>
<keyword evidence="3" id="KW-1185">Reference proteome</keyword>
<dbReference type="Proteomes" id="UP001163046">
    <property type="component" value="Unassembled WGS sequence"/>
</dbReference>
<name>A0A9X0D5D9_9CNID</name>
<feature type="region of interest" description="Disordered" evidence="1">
    <location>
        <begin position="80"/>
        <end position="99"/>
    </location>
</feature>
<reference evidence="2" key="1">
    <citation type="submission" date="2023-01" db="EMBL/GenBank/DDBJ databases">
        <title>Genome assembly of the deep-sea coral Lophelia pertusa.</title>
        <authorList>
            <person name="Herrera S."/>
            <person name="Cordes E."/>
        </authorList>
    </citation>
    <scope>NUCLEOTIDE SEQUENCE</scope>
    <source>
        <strain evidence="2">USNM1676648</strain>
        <tissue evidence="2">Polyp</tissue>
    </source>
</reference>